<evidence type="ECO:0000313" key="1">
    <source>
        <dbReference type="EMBL" id="CAD8154100.1"/>
    </source>
</evidence>
<dbReference type="Proteomes" id="UP000689195">
    <property type="component" value="Unassembled WGS sequence"/>
</dbReference>
<organism evidence="1 2">
    <name type="scientific">Paramecium pentaurelia</name>
    <dbReference type="NCBI Taxonomy" id="43138"/>
    <lineage>
        <taxon>Eukaryota</taxon>
        <taxon>Sar</taxon>
        <taxon>Alveolata</taxon>
        <taxon>Ciliophora</taxon>
        <taxon>Intramacronucleata</taxon>
        <taxon>Oligohymenophorea</taxon>
        <taxon>Peniculida</taxon>
        <taxon>Parameciidae</taxon>
        <taxon>Paramecium</taxon>
    </lineage>
</organism>
<gene>
    <name evidence="1" type="ORF">PPENT_87.1.T0250187</name>
</gene>
<protein>
    <submittedName>
        <fullName evidence="1">Uncharacterized protein</fullName>
    </submittedName>
</protein>
<sequence>MVRSFRSLTKYYSIALYTWIDYYNFNDPSLNLLSHSQTTDNTSINDTQEISLQQFNVLEQLHKEMKKTQVTSMLAGVQILRRIKQEDVIQYKDLIINEDQDGSGSNSSQGDLSELMEVCSQPFTPEEIEECLVTNLNNEFLKEKLNLNQEIQVFSM</sequence>
<evidence type="ECO:0000313" key="2">
    <source>
        <dbReference type="Proteomes" id="UP000689195"/>
    </source>
</evidence>
<name>A0A8S1TP82_9CILI</name>
<reference evidence="1" key="1">
    <citation type="submission" date="2021-01" db="EMBL/GenBank/DDBJ databases">
        <authorList>
            <consortium name="Genoscope - CEA"/>
            <person name="William W."/>
        </authorList>
    </citation>
    <scope>NUCLEOTIDE SEQUENCE</scope>
</reference>
<dbReference type="AlphaFoldDB" id="A0A8S1TP82"/>
<dbReference type="EMBL" id="CAJJDO010000025">
    <property type="protein sequence ID" value="CAD8154100.1"/>
    <property type="molecule type" value="Genomic_DNA"/>
</dbReference>
<proteinExistence type="predicted"/>
<keyword evidence="2" id="KW-1185">Reference proteome</keyword>
<accession>A0A8S1TP82</accession>
<comment type="caution">
    <text evidence="1">The sequence shown here is derived from an EMBL/GenBank/DDBJ whole genome shotgun (WGS) entry which is preliminary data.</text>
</comment>